<dbReference type="PANTHER" id="PTHR46401:SF2">
    <property type="entry name" value="GLYCOSYLTRANSFERASE WBBK-RELATED"/>
    <property type="match status" value="1"/>
</dbReference>
<accession>A0A5Q0QIM8</accession>
<name>A0A5Q0QIM8_9SPHI</name>
<dbReference type="KEGG" id="sphe:GFH32_14450"/>
<organism evidence="5 6">
    <name type="scientific">Sphingobacterium zhuxiongii</name>
    <dbReference type="NCBI Taxonomy" id="2662364"/>
    <lineage>
        <taxon>Bacteria</taxon>
        <taxon>Pseudomonadati</taxon>
        <taxon>Bacteroidota</taxon>
        <taxon>Sphingobacteriia</taxon>
        <taxon>Sphingobacteriales</taxon>
        <taxon>Sphingobacteriaceae</taxon>
        <taxon>Sphingobacterium</taxon>
    </lineage>
</organism>
<feature type="transmembrane region" description="Helical" evidence="2">
    <location>
        <begin position="254"/>
        <end position="277"/>
    </location>
</feature>
<feature type="domain" description="Glycosyl transferase family 1" evidence="3">
    <location>
        <begin position="189"/>
        <end position="347"/>
    </location>
</feature>
<dbReference type="RefSeq" id="WP_153512276.1">
    <property type="nucleotide sequence ID" value="NZ_CP045652.1"/>
</dbReference>
<dbReference type="GO" id="GO:0016757">
    <property type="term" value="F:glycosyltransferase activity"/>
    <property type="evidence" value="ECO:0007669"/>
    <property type="project" value="InterPro"/>
</dbReference>
<dbReference type="Proteomes" id="UP000326921">
    <property type="component" value="Chromosome"/>
</dbReference>
<sequence>MLTIGFDAKRYFLNRSGLGNYSRDLVRMLASNFPDQKYILYSPKLSEFSSVVPKGVEVRVPSSKMDRLIPNLWRSKTIANDLRKDDVNIFHGLAGELPQGLVKKNIKSIVTIHDLIYLRYPELYKPIDRFIYNQKSKYAVENADCIIAISEQTKKDIIRYYQVPEDRIQVIYQGCHPAFKQSFTSAEVKEFKKKLNLPEQYLLNVGTIEPRKNAFQIIKAIKDIDIPLVIVGRPTPYVDGIKEYLLKHKMEDRVIFLSGMSMTELALIYAGASIFVYPSKFEGFGIPIIEALFAGVPVISNKFGVFPEAGGPASSYIDPENIEELRDTIQKVLGSEELREKMITEGKAFVQRFDDEVIAEQLMECYSAL</sequence>
<feature type="domain" description="Glycosyltransferase subfamily 4-like N-terminal" evidence="4">
    <location>
        <begin position="17"/>
        <end position="176"/>
    </location>
</feature>
<proteinExistence type="predicted"/>
<keyword evidence="2" id="KW-0812">Transmembrane</keyword>
<dbReference type="GO" id="GO:0009103">
    <property type="term" value="P:lipopolysaccharide biosynthetic process"/>
    <property type="evidence" value="ECO:0007669"/>
    <property type="project" value="TreeGrafter"/>
</dbReference>
<keyword evidence="2" id="KW-0472">Membrane</keyword>
<evidence type="ECO:0000259" key="3">
    <source>
        <dbReference type="Pfam" id="PF00534"/>
    </source>
</evidence>
<dbReference type="SUPFAM" id="SSF53756">
    <property type="entry name" value="UDP-Glycosyltransferase/glycogen phosphorylase"/>
    <property type="match status" value="1"/>
</dbReference>
<evidence type="ECO:0000259" key="4">
    <source>
        <dbReference type="Pfam" id="PF13439"/>
    </source>
</evidence>
<reference evidence="5 6" key="1">
    <citation type="submission" date="2019-10" db="EMBL/GenBank/DDBJ databases">
        <authorList>
            <person name="Dong K."/>
        </authorList>
    </citation>
    <scope>NUCLEOTIDE SEQUENCE [LARGE SCALE GENOMIC DNA]</scope>
    <source>
        <strain evidence="6">dk4302</strain>
    </source>
</reference>
<evidence type="ECO:0000313" key="5">
    <source>
        <dbReference type="EMBL" id="QGA27440.1"/>
    </source>
</evidence>
<keyword evidence="6" id="KW-1185">Reference proteome</keyword>
<evidence type="ECO:0000256" key="2">
    <source>
        <dbReference type="SAM" id="Phobius"/>
    </source>
</evidence>
<dbReference type="Pfam" id="PF00534">
    <property type="entry name" value="Glycos_transf_1"/>
    <property type="match status" value="1"/>
</dbReference>
<dbReference type="InterPro" id="IPR028098">
    <property type="entry name" value="Glyco_trans_4-like_N"/>
</dbReference>
<dbReference type="InterPro" id="IPR001296">
    <property type="entry name" value="Glyco_trans_1"/>
</dbReference>
<dbReference type="Gene3D" id="3.40.50.2000">
    <property type="entry name" value="Glycogen Phosphorylase B"/>
    <property type="match status" value="2"/>
</dbReference>
<dbReference type="EMBL" id="CP045652">
    <property type="protein sequence ID" value="QGA27440.1"/>
    <property type="molecule type" value="Genomic_DNA"/>
</dbReference>
<dbReference type="PANTHER" id="PTHR46401">
    <property type="entry name" value="GLYCOSYLTRANSFERASE WBBK-RELATED"/>
    <property type="match status" value="1"/>
</dbReference>
<dbReference type="CDD" id="cd03809">
    <property type="entry name" value="GT4_MtfB-like"/>
    <property type="match status" value="1"/>
</dbReference>
<keyword evidence="1 5" id="KW-0808">Transferase</keyword>
<gene>
    <name evidence="5" type="ORF">GFH32_14450</name>
</gene>
<dbReference type="AlphaFoldDB" id="A0A5Q0QIM8"/>
<evidence type="ECO:0000313" key="6">
    <source>
        <dbReference type="Proteomes" id="UP000326921"/>
    </source>
</evidence>
<protein>
    <submittedName>
        <fullName evidence="5">Glycosyltransferase</fullName>
    </submittedName>
</protein>
<keyword evidence="2" id="KW-1133">Transmembrane helix</keyword>
<evidence type="ECO:0000256" key="1">
    <source>
        <dbReference type="ARBA" id="ARBA00022679"/>
    </source>
</evidence>
<dbReference type="Pfam" id="PF13439">
    <property type="entry name" value="Glyco_transf_4"/>
    <property type="match status" value="1"/>
</dbReference>